<dbReference type="HOGENOM" id="CLU_059054_0_0_1"/>
<feature type="transmembrane region" description="Helical" evidence="1">
    <location>
        <begin position="148"/>
        <end position="168"/>
    </location>
</feature>
<protein>
    <submittedName>
        <fullName evidence="2">Uncharacterized protein</fullName>
    </submittedName>
</protein>
<reference evidence="3" key="2">
    <citation type="submission" date="2015-01" db="EMBL/GenBank/DDBJ databases">
        <title>Evolutionary Origins and Diversification of the Mycorrhizal Mutualists.</title>
        <authorList>
            <consortium name="DOE Joint Genome Institute"/>
            <consortium name="Mycorrhizal Genomics Consortium"/>
            <person name="Kohler A."/>
            <person name="Kuo A."/>
            <person name="Nagy L.G."/>
            <person name="Floudas D."/>
            <person name="Copeland A."/>
            <person name="Barry K.W."/>
            <person name="Cichocki N."/>
            <person name="Veneault-Fourrey C."/>
            <person name="LaButti K."/>
            <person name="Lindquist E.A."/>
            <person name="Lipzen A."/>
            <person name="Lundell T."/>
            <person name="Morin E."/>
            <person name="Murat C."/>
            <person name="Riley R."/>
            <person name="Ohm R."/>
            <person name="Sun H."/>
            <person name="Tunlid A."/>
            <person name="Henrissat B."/>
            <person name="Grigoriev I.V."/>
            <person name="Hibbett D.S."/>
            <person name="Martin F."/>
        </authorList>
    </citation>
    <scope>NUCLEOTIDE SEQUENCE [LARGE SCALE GENOMIC DNA]</scope>
    <source>
        <strain evidence="3">Marx 270</strain>
    </source>
</reference>
<organism evidence="2 3">
    <name type="scientific">Pisolithus tinctorius Marx 270</name>
    <dbReference type="NCBI Taxonomy" id="870435"/>
    <lineage>
        <taxon>Eukaryota</taxon>
        <taxon>Fungi</taxon>
        <taxon>Dikarya</taxon>
        <taxon>Basidiomycota</taxon>
        <taxon>Agaricomycotina</taxon>
        <taxon>Agaricomycetes</taxon>
        <taxon>Agaricomycetidae</taxon>
        <taxon>Boletales</taxon>
        <taxon>Sclerodermatineae</taxon>
        <taxon>Pisolithaceae</taxon>
        <taxon>Pisolithus</taxon>
    </lineage>
</organism>
<dbReference type="InParanoid" id="A0A0C3NYJ5"/>
<gene>
    <name evidence="2" type="ORF">M404DRAFT_153097</name>
</gene>
<feature type="transmembrane region" description="Helical" evidence="1">
    <location>
        <begin position="39"/>
        <end position="58"/>
    </location>
</feature>
<keyword evidence="1" id="KW-1133">Transmembrane helix</keyword>
<keyword evidence="1" id="KW-0812">Transmembrane</keyword>
<evidence type="ECO:0000256" key="1">
    <source>
        <dbReference type="SAM" id="Phobius"/>
    </source>
</evidence>
<name>A0A0C3NYJ5_PISTI</name>
<keyword evidence="1" id="KW-0472">Membrane</keyword>
<feature type="non-terminal residue" evidence="2">
    <location>
        <position position="1"/>
    </location>
</feature>
<evidence type="ECO:0000313" key="3">
    <source>
        <dbReference type="Proteomes" id="UP000054217"/>
    </source>
</evidence>
<feature type="transmembrane region" description="Helical" evidence="1">
    <location>
        <begin position="217"/>
        <end position="235"/>
    </location>
</feature>
<dbReference type="EMBL" id="KN831997">
    <property type="protein sequence ID" value="KIO00341.1"/>
    <property type="molecule type" value="Genomic_DNA"/>
</dbReference>
<dbReference type="AlphaFoldDB" id="A0A0C3NYJ5"/>
<sequence length="249" mass="27592">EFFIKLQHCLLGLYAWEFVISLDFDWKVITGKHAFRWPLFFYFAGRYLMLAALIGIIVSVDPPTSLNCHNLVTFNELAASASLGLACINLAVRTIAVWHNKWITRLVILLVLGHWSLVLQSGLVITSWTPTSGCVIVETKNTILAATSLYAMSFDFIVLCLLAYRLAFALDPISIASGRLARRLISEGLIYFLVSFICNSISSLLMIIVVYDPVVAVIFHIPACVASTIASSRVVRSLSTFNAETGRVQ</sequence>
<accession>A0A0C3NYJ5</accession>
<evidence type="ECO:0000313" key="2">
    <source>
        <dbReference type="EMBL" id="KIO00341.1"/>
    </source>
</evidence>
<keyword evidence="3" id="KW-1185">Reference proteome</keyword>
<dbReference type="Proteomes" id="UP000054217">
    <property type="component" value="Unassembled WGS sequence"/>
</dbReference>
<proteinExistence type="predicted"/>
<feature type="transmembrane region" description="Helical" evidence="1">
    <location>
        <begin position="78"/>
        <end position="99"/>
    </location>
</feature>
<feature type="transmembrane region" description="Helical" evidence="1">
    <location>
        <begin position="189"/>
        <end position="211"/>
    </location>
</feature>
<feature type="transmembrane region" description="Helical" evidence="1">
    <location>
        <begin position="106"/>
        <end position="128"/>
    </location>
</feature>
<reference evidence="2 3" key="1">
    <citation type="submission" date="2014-04" db="EMBL/GenBank/DDBJ databases">
        <authorList>
            <consortium name="DOE Joint Genome Institute"/>
            <person name="Kuo A."/>
            <person name="Kohler A."/>
            <person name="Costa M.D."/>
            <person name="Nagy L.G."/>
            <person name="Floudas D."/>
            <person name="Copeland A."/>
            <person name="Barry K.W."/>
            <person name="Cichocki N."/>
            <person name="Veneault-Fourrey C."/>
            <person name="LaButti K."/>
            <person name="Lindquist E.A."/>
            <person name="Lipzen A."/>
            <person name="Lundell T."/>
            <person name="Morin E."/>
            <person name="Murat C."/>
            <person name="Sun H."/>
            <person name="Tunlid A."/>
            <person name="Henrissat B."/>
            <person name="Grigoriev I.V."/>
            <person name="Hibbett D.S."/>
            <person name="Martin F."/>
            <person name="Nordberg H.P."/>
            <person name="Cantor M.N."/>
            <person name="Hua S.X."/>
        </authorList>
    </citation>
    <scope>NUCLEOTIDE SEQUENCE [LARGE SCALE GENOMIC DNA]</scope>
    <source>
        <strain evidence="2 3">Marx 270</strain>
    </source>
</reference>
<dbReference type="OrthoDB" id="3197626at2759"/>